<evidence type="ECO:0000313" key="3">
    <source>
        <dbReference type="Proteomes" id="UP000663760"/>
    </source>
</evidence>
<dbReference type="AlphaFoldDB" id="A0A7I8K6M3"/>
<dbReference type="Proteomes" id="UP000663760">
    <property type="component" value="Chromosome 3"/>
</dbReference>
<sequence>MGREQQPHVGASLVDPLLAAPKEETHYRHPHNRRWMHQGRKERKRELIVNEERAGGSSPLLRLCALHWAF</sequence>
<name>A0A7I8K6M3_SPIIN</name>
<dbReference type="EMBL" id="LR746266">
    <property type="protein sequence ID" value="CAA7393121.1"/>
    <property type="molecule type" value="Genomic_DNA"/>
</dbReference>
<feature type="region of interest" description="Disordered" evidence="1">
    <location>
        <begin position="1"/>
        <end position="41"/>
    </location>
</feature>
<gene>
    <name evidence="2" type="ORF">SI8410_03003919</name>
</gene>
<keyword evidence="3" id="KW-1185">Reference proteome</keyword>
<protein>
    <submittedName>
        <fullName evidence="2">Uncharacterized protein</fullName>
    </submittedName>
</protein>
<organism evidence="2 3">
    <name type="scientific">Spirodela intermedia</name>
    <name type="common">Intermediate duckweed</name>
    <dbReference type="NCBI Taxonomy" id="51605"/>
    <lineage>
        <taxon>Eukaryota</taxon>
        <taxon>Viridiplantae</taxon>
        <taxon>Streptophyta</taxon>
        <taxon>Embryophyta</taxon>
        <taxon>Tracheophyta</taxon>
        <taxon>Spermatophyta</taxon>
        <taxon>Magnoliopsida</taxon>
        <taxon>Liliopsida</taxon>
        <taxon>Araceae</taxon>
        <taxon>Lemnoideae</taxon>
        <taxon>Spirodela</taxon>
    </lineage>
</organism>
<reference evidence="2" key="1">
    <citation type="submission" date="2020-02" db="EMBL/GenBank/DDBJ databases">
        <authorList>
            <person name="Scholz U."/>
            <person name="Mascher M."/>
            <person name="Fiebig A."/>
        </authorList>
    </citation>
    <scope>NUCLEOTIDE SEQUENCE</scope>
</reference>
<proteinExistence type="predicted"/>
<accession>A0A7I8K6M3</accession>
<feature type="compositionally biased region" description="Basic residues" evidence="1">
    <location>
        <begin position="28"/>
        <end position="41"/>
    </location>
</feature>
<evidence type="ECO:0000313" key="2">
    <source>
        <dbReference type="EMBL" id="CAA7393121.1"/>
    </source>
</evidence>
<evidence type="ECO:0000256" key="1">
    <source>
        <dbReference type="SAM" id="MobiDB-lite"/>
    </source>
</evidence>